<evidence type="ECO:0000256" key="1">
    <source>
        <dbReference type="ARBA" id="ARBA00008532"/>
    </source>
</evidence>
<evidence type="ECO:0000313" key="4">
    <source>
        <dbReference type="Proteomes" id="UP000573327"/>
    </source>
</evidence>
<evidence type="ECO:0000313" key="3">
    <source>
        <dbReference type="EMBL" id="MBB4944868.1"/>
    </source>
</evidence>
<dbReference type="RefSeq" id="WP_184911101.1">
    <property type="nucleotide sequence ID" value="NZ_JACHJR010000001.1"/>
</dbReference>
<dbReference type="PANTHER" id="PTHR12737">
    <property type="entry name" value="DIMETHYLARGININE DIMETHYLAMINOHYDROLASE"/>
    <property type="match status" value="1"/>
</dbReference>
<gene>
    <name evidence="3" type="ORF">F4556_000403</name>
</gene>
<accession>A0A7W7S6M2</accession>
<organism evidence="3 4">
    <name type="scientific">Kitasatospora gansuensis</name>
    <dbReference type="NCBI Taxonomy" id="258050"/>
    <lineage>
        <taxon>Bacteria</taxon>
        <taxon>Bacillati</taxon>
        <taxon>Actinomycetota</taxon>
        <taxon>Actinomycetes</taxon>
        <taxon>Kitasatosporales</taxon>
        <taxon>Streptomycetaceae</taxon>
        <taxon>Kitasatospora</taxon>
    </lineage>
</organism>
<dbReference type="GO" id="GO:0016403">
    <property type="term" value="F:dimethylargininase activity"/>
    <property type="evidence" value="ECO:0007669"/>
    <property type="project" value="TreeGrafter"/>
</dbReference>
<keyword evidence="4" id="KW-1185">Reference proteome</keyword>
<dbReference type="GO" id="GO:0006525">
    <property type="term" value="P:arginine metabolic process"/>
    <property type="evidence" value="ECO:0007669"/>
    <property type="project" value="TreeGrafter"/>
</dbReference>
<comment type="caution">
    <text evidence="3">The sequence shown here is derived from an EMBL/GenBank/DDBJ whole genome shotgun (WGS) entry which is preliminary data.</text>
</comment>
<dbReference type="GO" id="GO:0045429">
    <property type="term" value="P:positive regulation of nitric oxide biosynthetic process"/>
    <property type="evidence" value="ECO:0007669"/>
    <property type="project" value="TreeGrafter"/>
</dbReference>
<proteinExistence type="inferred from homology"/>
<reference evidence="3 4" key="1">
    <citation type="submission" date="2020-08" db="EMBL/GenBank/DDBJ databases">
        <title>Sequencing the genomes of 1000 actinobacteria strains.</title>
        <authorList>
            <person name="Klenk H.-P."/>
        </authorList>
    </citation>
    <scope>NUCLEOTIDE SEQUENCE [LARGE SCALE GENOMIC DNA]</scope>
    <source>
        <strain evidence="3 4">DSM 44786</strain>
    </source>
</reference>
<comment type="similarity">
    <text evidence="1">Belongs to the DDAH family.</text>
</comment>
<sequence>MNSELLVSDARHFRVDYEINPYMHTEIQPDLAAAVGEHEAIVAAHLAAGRKVRYVPSAPECPDMVFTANAAVVRGNRAVLGNPPPERKAEVQYFQEWLTWKGYEVVEVPYAFSGQGDALAFGDDLLLAAHGQRTDQRMMRVLAEELDYEVVALQTVSSRWYDLDLAVGVVGLPNTLAYCPAALDAPSLRRLHGLGAELIEVSVEEAAKFALNLVGDGTTVTMTKGAPRLAAELRERGLRVVELDTTELAKGGGGVRCTALTLDNPPGRPSL</sequence>
<dbReference type="SUPFAM" id="SSF55909">
    <property type="entry name" value="Pentein"/>
    <property type="match status" value="1"/>
</dbReference>
<dbReference type="AlphaFoldDB" id="A0A7W7S6M2"/>
<keyword evidence="2 3" id="KW-0378">Hydrolase</keyword>
<protein>
    <submittedName>
        <fullName evidence="3">N-dimethylarginine dimethylaminohydrolase</fullName>
    </submittedName>
</protein>
<name>A0A7W7S6M2_9ACTN</name>
<dbReference type="Proteomes" id="UP000573327">
    <property type="component" value="Unassembled WGS sequence"/>
</dbReference>
<dbReference type="PANTHER" id="PTHR12737:SF9">
    <property type="entry name" value="DIMETHYLARGININASE"/>
    <property type="match status" value="1"/>
</dbReference>
<dbReference type="GO" id="GO:0016597">
    <property type="term" value="F:amino acid binding"/>
    <property type="evidence" value="ECO:0007669"/>
    <property type="project" value="TreeGrafter"/>
</dbReference>
<dbReference type="InterPro" id="IPR033199">
    <property type="entry name" value="DDAH-like"/>
</dbReference>
<dbReference type="Pfam" id="PF19420">
    <property type="entry name" value="DDAH_eukar"/>
    <property type="match status" value="1"/>
</dbReference>
<dbReference type="Gene3D" id="3.75.10.10">
    <property type="entry name" value="L-arginine/glycine Amidinotransferase, Chain A"/>
    <property type="match status" value="1"/>
</dbReference>
<dbReference type="EMBL" id="JACHJR010000001">
    <property type="protein sequence ID" value="MBB4944868.1"/>
    <property type="molecule type" value="Genomic_DNA"/>
</dbReference>
<evidence type="ECO:0000256" key="2">
    <source>
        <dbReference type="ARBA" id="ARBA00022801"/>
    </source>
</evidence>
<dbReference type="GO" id="GO:0000052">
    <property type="term" value="P:citrulline metabolic process"/>
    <property type="evidence" value="ECO:0007669"/>
    <property type="project" value="TreeGrafter"/>
</dbReference>